<dbReference type="AlphaFoldDB" id="A0A4R8WVG7"/>
<dbReference type="InterPro" id="IPR029058">
    <property type="entry name" value="AB_hydrolase_fold"/>
</dbReference>
<name>A0A4R8WVG7_9MICO</name>
<gene>
    <name evidence="2" type="ORF">E3O19_06865</name>
</gene>
<protein>
    <submittedName>
        <fullName evidence="2">Esterase</fullName>
    </submittedName>
</protein>
<feature type="transmembrane region" description="Helical" evidence="1">
    <location>
        <begin position="68"/>
        <end position="87"/>
    </location>
</feature>
<dbReference type="Proteomes" id="UP000298412">
    <property type="component" value="Unassembled WGS sequence"/>
</dbReference>
<organism evidence="2 3">
    <name type="scientific">Cryobacterium algoritolerans</name>
    <dbReference type="NCBI Taxonomy" id="1259184"/>
    <lineage>
        <taxon>Bacteria</taxon>
        <taxon>Bacillati</taxon>
        <taxon>Actinomycetota</taxon>
        <taxon>Actinomycetes</taxon>
        <taxon>Micrococcales</taxon>
        <taxon>Microbacteriaceae</taxon>
        <taxon>Cryobacterium</taxon>
    </lineage>
</organism>
<proteinExistence type="predicted"/>
<keyword evidence="1" id="KW-1133">Transmembrane helix</keyword>
<dbReference type="EMBL" id="SOFP01000036">
    <property type="protein sequence ID" value="TFC16662.1"/>
    <property type="molecule type" value="Genomic_DNA"/>
</dbReference>
<dbReference type="OrthoDB" id="3723842at2"/>
<comment type="caution">
    <text evidence="2">The sequence shown here is derived from an EMBL/GenBank/DDBJ whole genome shotgun (WGS) entry which is preliminary data.</text>
</comment>
<dbReference type="GO" id="GO:0016747">
    <property type="term" value="F:acyltransferase activity, transferring groups other than amino-acyl groups"/>
    <property type="evidence" value="ECO:0007669"/>
    <property type="project" value="TreeGrafter"/>
</dbReference>
<dbReference type="InterPro" id="IPR000801">
    <property type="entry name" value="Esterase-like"/>
</dbReference>
<dbReference type="PANTHER" id="PTHR48098">
    <property type="entry name" value="ENTEROCHELIN ESTERASE-RELATED"/>
    <property type="match status" value="1"/>
</dbReference>
<dbReference type="SUPFAM" id="SSF53474">
    <property type="entry name" value="alpha/beta-Hydrolases"/>
    <property type="match status" value="1"/>
</dbReference>
<accession>A0A4R8WVG7</accession>
<dbReference type="Pfam" id="PF00756">
    <property type="entry name" value="Esterase"/>
    <property type="match status" value="1"/>
</dbReference>
<dbReference type="Gene3D" id="3.40.50.1820">
    <property type="entry name" value="alpha/beta hydrolase"/>
    <property type="match status" value="1"/>
</dbReference>
<evidence type="ECO:0000313" key="3">
    <source>
        <dbReference type="Proteomes" id="UP000298412"/>
    </source>
</evidence>
<dbReference type="InterPro" id="IPR050583">
    <property type="entry name" value="Mycobacterial_A85_antigen"/>
</dbReference>
<evidence type="ECO:0000313" key="2">
    <source>
        <dbReference type="EMBL" id="TFC16662.1"/>
    </source>
</evidence>
<feature type="transmembrane region" description="Helical" evidence="1">
    <location>
        <begin position="32"/>
        <end position="56"/>
    </location>
</feature>
<dbReference type="PANTHER" id="PTHR48098:SF1">
    <property type="entry name" value="DIACYLGLYCEROL ACYLTRANSFERASE_MYCOLYLTRANSFERASE AG85A"/>
    <property type="match status" value="1"/>
</dbReference>
<evidence type="ECO:0000256" key="1">
    <source>
        <dbReference type="SAM" id="Phobius"/>
    </source>
</evidence>
<reference evidence="2 3" key="1">
    <citation type="submission" date="2019-03" db="EMBL/GenBank/DDBJ databases">
        <title>Genomics of glacier-inhabiting Cryobacterium strains.</title>
        <authorList>
            <person name="Liu Q."/>
            <person name="Xin Y.-H."/>
        </authorList>
    </citation>
    <scope>NUCLEOTIDE SEQUENCE [LARGE SCALE GENOMIC DNA]</scope>
    <source>
        <strain evidence="2 3">MDT1-3</strain>
    </source>
</reference>
<sequence length="424" mass="44058">MEIDRGPVIVIVDALAVAALVFLLVRRRAWRWALAAAAAAVGVAVAVLIWFVSVRVSNVFGMSPGRVAYLWLAAVCAGIGLAGANLWKASALRRSIAAASVLVFLAAGVLGINASFGLNRTLGSLFGISSLGPIALAGPPAAGGRPARPLWQSWAAPPDLPATGKVGSQVLPSPLSGFSSRPAGIYLPPAALVPNAPALPLVILLMGQPGNPDPEYIAATLDRLAGQHGGLAPIVIVADQLGTPNVDPLCLDTARYGNVETFLTRDVVNWARTNLNIIPDHRYWTIAGFSNGGQCAISLAAKHPDLWSNVVDISGEEYPGAENPAATLKDVFGGDQAAYDAQKPVNLLAGHRFPGTPAVFTVGSNDPGYIPGQRLLARAAQDAGMAVTYWESPNGGHVLPALTDGLDKAFEVLYPRLGLAPPAR</sequence>
<feature type="transmembrane region" description="Helical" evidence="1">
    <location>
        <begin position="96"/>
        <end position="116"/>
    </location>
</feature>
<feature type="transmembrane region" description="Helical" evidence="1">
    <location>
        <begin position="6"/>
        <end position="25"/>
    </location>
</feature>
<keyword evidence="3" id="KW-1185">Reference proteome</keyword>
<keyword evidence="1" id="KW-0812">Transmembrane</keyword>
<keyword evidence="1" id="KW-0472">Membrane</keyword>